<proteinExistence type="predicted"/>
<keyword evidence="2" id="KW-1185">Reference proteome</keyword>
<reference evidence="1" key="1">
    <citation type="submission" date="2018-11" db="EMBL/GenBank/DDBJ databases">
        <authorList>
            <person name="Alioto T."/>
            <person name="Alioto T."/>
        </authorList>
    </citation>
    <scope>NUCLEOTIDE SEQUENCE</scope>
</reference>
<dbReference type="OrthoDB" id="6080917at2759"/>
<name>A0A8B6E0P8_MYTGA</name>
<accession>A0A8B6E0P8</accession>
<sequence>VFFLNEAYDFVCPSQAHWNLRAKSICMLSSNYSCLYDVNYQINVYRDKCIRPRILGPGYTYVFQPNPNRESCKISRYQPFIFKTTGYSDCVFLKSLCKSEGQITYTNGTTRSERKCACNTDRGFQFVINPKNRCFCNPFSEDCSCYIKTNPKNSTIDWK</sequence>
<protein>
    <submittedName>
        <fullName evidence="1">Uncharacterized protein</fullName>
    </submittedName>
</protein>
<gene>
    <name evidence="1" type="ORF">MGAL_10B077257</name>
</gene>
<feature type="non-terminal residue" evidence="1">
    <location>
        <position position="1"/>
    </location>
</feature>
<comment type="caution">
    <text evidence="1">The sequence shown here is derived from an EMBL/GenBank/DDBJ whole genome shotgun (WGS) entry which is preliminary data.</text>
</comment>
<evidence type="ECO:0000313" key="2">
    <source>
        <dbReference type="Proteomes" id="UP000596742"/>
    </source>
</evidence>
<dbReference type="EMBL" id="UYJE01004429">
    <property type="protein sequence ID" value="VDI27949.1"/>
    <property type="molecule type" value="Genomic_DNA"/>
</dbReference>
<feature type="non-terminal residue" evidence="1">
    <location>
        <position position="159"/>
    </location>
</feature>
<dbReference type="AlphaFoldDB" id="A0A8B6E0P8"/>
<dbReference type="Proteomes" id="UP000596742">
    <property type="component" value="Unassembled WGS sequence"/>
</dbReference>
<evidence type="ECO:0000313" key="1">
    <source>
        <dbReference type="EMBL" id="VDI27949.1"/>
    </source>
</evidence>
<organism evidence="1 2">
    <name type="scientific">Mytilus galloprovincialis</name>
    <name type="common">Mediterranean mussel</name>
    <dbReference type="NCBI Taxonomy" id="29158"/>
    <lineage>
        <taxon>Eukaryota</taxon>
        <taxon>Metazoa</taxon>
        <taxon>Spiralia</taxon>
        <taxon>Lophotrochozoa</taxon>
        <taxon>Mollusca</taxon>
        <taxon>Bivalvia</taxon>
        <taxon>Autobranchia</taxon>
        <taxon>Pteriomorphia</taxon>
        <taxon>Mytilida</taxon>
        <taxon>Mytiloidea</taxon>
        <taxon>Mytilidae</taxon>
        <taxon>Mytilinae</taxon>
        <taxon>Mytilus</taxon>
    </lineage>
</organism>